<organism evidence="1 2">
    <name type="scientific">Halopseudomonas salegens</name>
    <dbReference type="NCBI Taxonomy" id="1434072"/>
    <lineage>
        <taxon>Bacteria</taxon>
        <taxon>Pseudomonadati</taxon>
        <taxon>Pseudomonadota</taxon>
        <taxon>Gammaproteobacteria</taxon>
        <taxon>Pseudomonadales</taxon>
        <taxon>Pseudomonadaceae</taxon>
        <taxon>Halopseudomonas</taxon>
    </lineage>
</organism>
<name>A0A1H2G8J0_9GAMM</name>
<dbReference type="AlphaFoldDB" id="A0A1H2G8J0"/>
<sequence length="118" mass="12628">MNANIPFLIFTASVFASSCSADEGLDSNNSSGSAPYSLNATVESNPANAFADKAQQVTIEPVEPSPLDKWSTPGVRIAQAEAIERFDLKRRLQSYGRAVSGSKCNTQLMDSRLLLADS</sequence>
<accession>A0A1H2G8J0</accession>
<gene>
    <name evidence="1" type="ORF">SAMN05216210_2111</name>
</gene>
<proteinExistence type="predicted"/>
<dbReference type="RefSeq" id="WP_157719177.1">
    <property type="nucleotide sequence ID" value="NZ_LT629787.1"/>
</dbReference>
<evidence type="ECO:0000313" key="2">
    <source>
        <dbReference type="Proteomes" id="UP000243924"/>
    </source>
</evidence>
<dbReference type="EMBL" id="LT629787">
    <property type="protein sequence ID" value="SDU15781.1"/>
    <property type="molecule type" value="Genomic_DNA"/>
</dbReference>
<protein>
    <submittedName>
        <fullName evidence="1">Uncharacterized protein</fullName>
    </submittedName>
</protein>
<keyword evidence="2" id="KW-1185">Reference proteome</keyword>
<reference evidence="2" key="1">
    <citation type="submission" date="2016-10" db="EMBL/GenBank/DDBJ databases">
        <authorList>
            <person name="Varghese N."/>
            <person name="Submissions S."/>
        </authorList>
    </citation>
    <scope>NUCLEOTIDE SEQUENCE [LARGE SCALE GENOMIC DNA]</scope>
    <source>
        <strain evidence="2">CECT 8338</strain>
    </source>
</reference>
<dbReference type="Proteomes" id="UP000243924">
    <property type="component" value="Chromosome I"/>
</dbReference>
<evidence type="ECO:0000313" key="1">
    <source>
        <dbReference type="EMBL" id="SDU15781.1"/>
    </source>
</evidence>